<keyword evidence="4" id="KW-0804">Transcription</keyword>
<dbReference type="Gene3D" id="3.30.890.10">
    <property type="entry name" value="Methyl-cpg-binding Protein 2, Chain A"/>
    <property type="match status" value="1"/>
</dbReference>
<evidence type="ECO:0000256" key="5">
    <source>
        <dbReference type="ARBA" id="ARBA00023242"/>
    </source>
</evidence>
<dbReference type="InterPro" id="IPR038945">
    <property type="entry name" value="MBD13-like"/>
</dbReference>
<dbReference type="GO" id="GO:0005634">
    <property type="term" value="C:nucleus"/>
    <property type="evidence" value="ECO:0007669"/>
    <property type="project" value="UniProtKB-SubCell"/>
</dbReference>
<keyword evidence="3" id="KW-0238">DNA-binding</keyword>
<sequence>MVAKDEVVARVDCSPDGFPPGWTKEIKCRMSNGRVKKDLFYIDPVTGYIFRSRKDAFRFIESGVISKHVSRPKNSCTSNLYSIEGTPLCIAAIEPRSHESSARQCLYFGEGENSMEKCITGANDVSSNSLEVEGNSNFPQLENHLYPASQVHGNECHSLELEKVTTLEPSIEKLKSTISEKPFKQLKQLSKTPEILKLSLPEEKHPELMTEKQFQSANENLERRGKCGRPTNRGRRNHLLHSQKRTIKEAKPKTLKAITMPICDRSLRETVKTVKHITCPKEKMNAEVNSGSHQTSGMSDDKSQSALRLPFGDFWLDPCLEFAIKILTGDIPLLEENAPIKDHFCRHLTSVQSSSQVSSAPLSFMEDGMHSGCR</sequence>
<name>A0A9D5C668_9LILI</name>
<keyword evidence="2" id="KW-0805">Transcription regulation</keyword>
<reference evidence="8" key="2">
    <citation type="journal article" date="2022" name="Hortic Res">
        <title>The genome of Dioscorea zingiberensis sheds light on the biosynthesis, origin and evolution of the medicinally important diosgenin saponins.</title>
        <authorList>
            <person name="Li Y."/>
            <person name="Tan C."/>
            <person name="Li Z."/>
            <person name="Guo J."/>
            <person name="Li S."/>
            <person name="Chen X."/>
            <person name="Wang C."/>
            <person name="Dai X."/>
            <person name="Yang H."/>
            <person name="Song W."/>
            <person name="Hou L."/>
            <person name="Xu J."/>
            <person name="Tong Z."/>
            <person name="Xu A."/>
            <person name="Yuan X."/>
            <person name="Wang W."/>
            <person name="Yang Q."/>
            <person name="Chen L."/>
            <person name="Sun Z."/>
            <person name="Wang K."/>
            <person name="Pan B."/>
            <person name="Chen J."/>
            <person name="Bao Y."/>
            <person name="Liu F."/>
            <person name="Qi X."/>
            <person name="Gang D.R."/>
            <person name="Wen J."/>
            <person name="Li J."/>
        </authorList>
    </citation>
    <scope>NUCLEOTIDE SEQUENCE</scope>
    <source>
        <strain evidence="8">Dzin_1.0</strain>
    </source>
</reference>
<gene>
    <name evidence="8" type="ORF">J5N97_024005</name>
</gene>
<evidence type="ECO:0000256" key="4">
    <source>
        <dbReference type="ARBA" id="ARBA00023163"/>
    </source>
</evidence>
<protein>
    <recommendedName>
        <fullName evidence="7">MBD domain-containing protein</fullName>
    </recommendedName>
</protein>
<comment type="subcellular location">
    <subcellularLocation>
        <location evidence="1">Nucleus</location>
    </subcellularLocation>
</comment>
<organism evidence="8 9">
    <name type="scientific">Dioscorea zingiberensis</name>
    <dbReference type="NCBI Taxonomy" id="325984"/>
    <lineage>
        <taxon>Eukaryota</taxon>
        <taxon>Viridiplantae</taxon>
        <taxon>Streptophyta</taxon>
        <taxon>Embryophyta</taxon>
        <taxon>Tracheophyta</taxon>
        <taxon>Spermatophyta</taxon>
        <taxon>Magnoliopsida</taxon>
        <taxon>Liliopsida</taxon>
        <taxon>Dioscoreales</taxon>
        <taxon>Dioscoreaceae</taxon>
        <taxon>Dioscorea</taxon>
    </lineage>
</organism>
<accession>A0A9D5C668</accession>
<dbReference type="EMBL" id="JAGGNH010000007">
    <property type="protein sequence ID" value="KAJ0967088.1"/>
    <property type="molecule type" value="Genomic_DNA"/>
</dbReference>
<dbReference type="InterPro" id="IPR016177">
    <property type="entry name" value="DNA-bd_dom_sf"/>
</dbReference>
<dbReference type="PANTHER" id="PTHR34067">
    <property type="entry name" value="OS04G0193200 PROTEIN"/>
    <property type="match status" value="1"/>
</dbReference>
<comment type="caution">
    <text evidence="8">The sequence shown here is derived from an EMBL/GenBank/DDBJ whole genome shotgun (WGS) entry which is preliminary data.</text>
</comment>
<feature type="domain" description="MBD" evidence="7">
    <location>
        <begin position="8"/>
        <end position="81"/>
    </location>
</feature>
<evidence type="ECO:0000313" key="8">
    <source>
        <dbReference type="EMBL" id="KAJ0967088.1"/>
    </source>
</evidence>
<evidence type="ECO:0000259" key="7">
    <source>
        <dbReference type="PROSITE" id="PS50982"/>
    </source>
</evidence>
<dbReference type="PANTHER" id="PTHR34067:SF20">
    <property type="entry name" value="OS08G0206700 PROTEIN"/>
    <property type="match status" value="1"/>
</dbReference>
<evidence type="ECO:0000313" key="9">
    <source>
        <dbReference type="Proteomes" id="UP001085076"/>
    </source>
</evidence>
<dbReference type="Pfam" id="PF01429">
    <property type="entry name" value="MBD"/>
    <property type="match status" value="1"/>
</dbReference>
<evidence type="ECO:0000256" key="3">
    <source>
        <dbReference type="ARBA" id="ARBA00023125"/>
    </source>
</evidence>
<evidence type="ECO:0000256" key="6">
    <source>
        <dbReference type="SAM" id="MobiDB-lite"/>
    </source>
</evidence>
<reference evidence="8" key="1">
    <citation type="submission" date="2021-03" db="EMBL/GenBank/DDBJ databases">
        <authorList>
            <person name="Li Z."/>
            <person name="Yang C."/>
        </authorList>
    </citation>
    <scope>NUCLEOTIDE SEQUENCE</scope>
    <source>
        <strain evidence="8">Dzin_1.0</strain>
        <tissue evidence="8">Leaf</tissue>
    </source>
</reference>
<dbReference type="GO" id="GO:0003677">
    <property type="term" value="F:DNA binding"/>
    <property type="evidence" value="ECO:0007669"/>
    <property type="project" value="UniProtKB-KW"/>
</dbReference>
<dbReference type="OrthoDB" id="10072024at2759"/>
<dbReference type="InterPro" id="IPR001739">
    <property type="entry name" value="Methyl_CpG_DNA-bd"/>
</dbReference>
<dbReference type="AlphaFoldDB" id="A0A9D5C668"/>
<feature type="region of interest" description="Disordered" evidence="6">
    <location>
        <begin position="216"/>
        <end position="240"/>
    </location>
</feature>
<proteinExistence type="predicted"/>
<keyword evidence="5" id="KW-0539">Nucleus</keyword>
<dbReference type="Proteomes" id="UP001085076">
    <property type="component" value="Miscellaneous, Linkage group lg07"/>
</dbReference>
<evidence type="ECO:0000256" key="1">
    <source>
        <dbReference type="ARBA" id="ARBA00004123"/>
    </source>
</evidence>
<keyword evidence="9" id="KW-1185">Reference proteome</keyword>
<dbReference type="PROSITE" id="PS50982">
    <property type="entry name" value="MBD"/>
    <property type="match status" value="1"/>
</dbReference>
<dbReference type="SUPFAM" id="SSF54171">
    <property type="entry name" value="DNA-binding domain"/>
    <property type="match status" value="1"/>
</dbReference>
<evidence type="ECO:0000256" key="2">
    <source>
        <dbReference type="ARBA" id="ARBA00023015"/>
    </source>
</evidence>